<accession>A0A6J5PMA7</accession>
<dbReference type="EMBL" id="LR796858">
    <property type="protein sequence ID" value="CAB4171106.1"/>
    <property type="molecule type" value="Genomic_DNA"/>
</dbReference>
<proteinExistence type="predicted"/>
<reference evidence="2" key="1">
    <citation type="submission" date="2020-05" db="EMBL/GenBank/DDBJ databases">
        <authorList>
            <person name="Chiriac C."/>
            <person name="Salcher M."/>
            <person name="Ghai R."/>
            <person name="Kavagutti S V."/>
        </authorList>
    </citation>
    <scope>NUCLEOTIDE SEQUENCE</scope>
</reference>
<dbReference type="EMBL" id="LR796815">
    <property type="protein sequence ID" value="CAB4167278.1"/>
    <property type="molecule type" value="Genomic_DNA"/>
</dbReference>
<evidence type="ECO:0000313" key="4">
    <source>
        <dbReference type="EMBL" id="CAB4223011.1"/>
    </source>
</evidence>
<evidence type="ECO:0008006" key="5">
    <source>
        <dbReference type="Google" id="ProtNLM"/>
    </source>
</evidence>
<evidence type="ECO:0000313" key="1">
    <source>
        <dbReference type="EMBL" id="CAB4167278.1"/>
    </source>
</evidence>
<dbReference type="EMBL" id="LR797534">
    <property type="protein sequence ID" value="CAB4223011.1"/>
    <property type="molecule type" value="Genomic_DNA"/>
</dbReference>
<gene>
    <name evidence="4" type="ORF">UFOVP1666_54</name>
    <name evidence="1" type="ORF">UFOVP867_9</name>
    <name evidence="2" type="ORF">UFOVP913_189</name>
    <name evidence="3" type="ORF">UFOVP993_45</name>
</gene>
<evidence type="ECO:0000313" key="2">
    <source>
        <dbReference type="EMBL" id="CAB4171106.1"/>
    </source>
</evidence>
<dbReference type="EMBL" id="LR796944">
    <property type="protein sequence ID" value="CAB4176632.1"/>
    <property type="molecule type" value="Genomic_DNA"/>
</dbReference>
<protein>
    <recommendedName>
        <fullName evidence="5">Major tropism determinant N-terminal domain-containing protein</fullName>
    </recommendedName>
</protein>
<name>A0A6J5PMA7_9CAUD</name>
<sequence>MAAIVRIKRSTTQGDPALLGSGELAYSSLGGTQNNGGDRVYIGVGAETAGNANTHHIIGGKYFTDLMDHVHGTVTASSALIVDSSSKLDILNVDNLTLNGNTISSTNSNGNITLDPVGSGYVEIVGTNALIIPVGTTGQRAPGTTGAIRYNSDSAQFEGYAASDWSSLGGVRSVDGQTYIIAETTPGNSDDTLHFYAGTGVSTNIKVATLDSTVLAILPTTVSSSTITGALTVAGGVGIAGNLWIGGDLHIGGTGVSIGGVTFDQGLTLSGSNTAATEYFIIQNASAVNKFVVDTANGNTVISGTLEVVGHATLEGVTSTGATGTGKLVFDGSPTLVTPNLGTPSTLVGTNITGTATSFTASNVTTNANLTGMVTSVGNATTVVTNANLTGVITSVGNATSIASQTGTGTKFVVDNTPTLITPVLGVATATSINKVTITTPGTGSTLTLVDGSTLATAGAYVTTITSTGTTGVTLPTTGTLATLAGGETLTNKTLSTSSTWQGNTVAVVYGGTGTATGSITGTAALTFTAAAGDNNINLVPTGTGTVDVGTKRITGVKEPEQPQDAATKHYVDHVAQGLHVHQPVALATTGTLTSLTSGGTVTYDNGTLGVGATLTLQNALTSLDTISLTNDMRILVKNEANQTHNGVYTWVTGGTVLTRVNDMDIAEDVAGGDFMFVVSGSVNGDTGWVQTQVVTTMGTDPIIFAQFSGAGTYLAGDGLTIDGSTFNVGGTTNRISVSSDAVDISASYVGQSSITTLGTIGTGIWNGAIVGGTYGGTGINNGASTITIGGNISTAGAFTTSGAYGTTLTATNTTSVTLPTTGTLATLAGSETLSSKTITGSSIGTSSPSTAAFTTLTSSGATTFTSATDSSSLITGAVILTGGMAVNKTIYVGDDIIGAGPGTLAVPISVIDGFQIDGGTY</sequence>
<organism evidence="2">
    <name type="scientific">uncultured Caudovirales phage</name>
    <dbReference type="NCBI Taxonomy" id="2100421"/>
    <lineage>
        <taxon>Viruses</taxon>
        <taxon>Duplodnaviria</taxon>
        <taxon>Heunggongvirae</taxon>
        <taxon>Uroviricota</taxon>
        <taxon>Caudoviricetes</taxon>
        <taxon>Peduoviridae</taxon>
        <taxon>Maltschvirus</taxon>
        <taxon>Maltschvirus maltsch</taxon>
    </lineage>
</organism>
<evidence type="ECO:0000313" key="3">
    <source>
        <dbReference type="EMBL" id="CAB4176632.1"/>
    </source>
</evidence>